<dbReference type="PANTHER" id="PTHR11361:SF99">
    <property type="entry name" value="DNA MISMATCH REPAIR PROTEIN"/>
    <property type="match status" value="1"/>
</dbReference>
<dbReference type="InterPro" id="IPR045076">
    <property type="entry name" value="MutS"/>
</dbReference>
<dbReference type="PANTHER" id="PTHR11361">
    <property type="entry name" value="DNA MISMATCH REPAIR PROTEIN MUTS FAMILY MEMBER"/>
    <property type="match status" value="1"/>
</dbReference>
<evidence type="ECO:0000256" key="4">
    <source>
        <dbReference type="SAM" id="Phobius"/>
    </source>
</evidence>
<dbReference type="SUPFAM" id="SSF48334">
    <property type="entry name" value="DNA repair protein MutS, domain III"/>
    <property type="match status" value="1"/>
</dbReference>
<evidence type="ECO:0000313" key="6">
    <source>
        <dbReference type="EMBL" id="AYV75687.1"/>
    </source>
</evidence>
<evidence type="ECO:0000256" key="3">
    <source>
        <dbReference type="ARBA" id="ARBA00023125"/>
    </source>
</evidence>
<feature type="domain" description="DNA mismatch repair proteins mutS family" evidence="5">
    <location>
        <begin position="360"/>
        <end position="554"/>
    </location>
</feature>
<keyword evidence="2" id="KW-0067">ATP-binding</keyword>
<dbReference type="InterPro" id="IPR036187">
    <property type="entry name" value="DNA_mismatch_repair_MutS_sf"/>
</dbReference>
<dbReference type="InterPro" id="IPR000432">
    <property type="entry name" value="DNA_mismatch_repair_MutS_C"/>
</dbReference>
<dbReference type="SUPFAM" id="SSF52540">
    <property type="entry name" value="P-loop containing nucleoside triphosphate hydrolases"/>
    <property type="match status" value="1"/>
</dbReference>
<feature type="transmembrane region" description="Helical" evidence="4">
    <location>
        <begin position="133"/>
        <end position="150"/>
    </location>
</feature>
<name>A0A3G4ZLH7_9VIRU</name>
<dbReference type="InterPro" id="IPR027417">
    <property type="entry name" value="P-loop_NTPase"/>
</dbReference>
<evidence type="ECO:0000259" key="5">
    <source>
        <dbReference type="SMART" id="SM00534"/>
    </source>
</evidence>
<dbReference type="GO" id="GO:0030983">
    <property type="term" value="F:mismatched DNA binding"/>
    <property type="evidence" value="ECO:0007669"/>
    <property type="project" value="InterPro"/>
</dbReference>
<feature type="transmembrane region" description="Helical" evidence="4">
    <location>
        <begin position="189"/>
        <end position="210"/>
    </location>
</feature>
<dbReference type="Gene3D" id="3.40.50.300">
    <property type="entry name" value="P-loop containing nucleotide triphosphate hydrolases"/>
    <property type="match status" value="1"/>
</dbReference>
<dbReference type="GO" id="GO:0005524">
    <property type="term" value="F:ATP binding"/>
    <property type="evidence" value="ECO:0007669"/>
    <property type="project" value="UniProtKB-KW"/>
</dbReference>
<reference evidence="6" key="1">
    <citation type="submission" date="2018-10" db="EMBL/GenBank/DDBJ databases">
        <title>Hidden diversity of soil giant viruses.</title>
        <authorList>
            <person name="Schulz F."/>
            <person name="Alteio L."/>
            <person name="Goudeau D."/>
            <person name="Ryan E.M."/>
            <person name="Malmstrom R.R."/>
            <person name="Blanchard J."/>
            <person name="Woyke T."/>
        </authorList>
    </citation>
    <scope>NUCLEOTIDE SEQUENCE</scope>
    <source>
        <strain evidence="6">TEV1</strain>
    </source>
</reference>
<keyword evidence="4" id="KW-0812">Transmembrane</keyword>
<dbReference type="GO" id="GO:0140664">
    <property type="term" value="F:ATP-dependent DNA damage sensor activity"/>
    <property type="evidence" value="ECO:0007669"/>
    <property type="project" value="InterPro"/>
</dbReference>
<keyword evidence="4" id="KW-0472">Membrane</keyword>
<evidence type="ECO:0000256" key="1">
    <source>
        <dbReference type="ARBA" id="ARBA00022741"/>
    </source>
</evidence>
<sequence length="563" mass="65676">MELTDILGNPLNFDIDGNFASPNITNIVKDLNLFGDIFPHINKCTTKTGTDQLKSLLMSPSHNYEELALRQKTISNFHKNKKTTNKIKKTLSKIKGYEELVKKWFWWGDHDMYLPFDMMNNGLMLDIIHKVRYSMVFLMLSIYTLIYIYFRWTGFYVSFYDYLQSIYMSYVSTMEWLTSYVVSQSYENVLYISSHFLAIFYVLYVMTSYYNMFHGGISHYYRCEEYKESYRTMGDIIILCEKIKNLQNNITKNSSEDIDIKIKNLKEIFGEDKETMNKYLGESIMVQYNKKNYESDFTELMKYIGKIDAYISISDLLNENYSLPYFVKNGSKPILHIENLWNPQIYHKDNIKNDFSPLEQSLTVITGPNKAGKSTYMRSIFLSVYLSQTLGISCCEQIIFTPFKHLFTYLNVPDVIGRESLFEAELNRMYGYYNFLSSMNNNNNDNEFAFSIIDELFTGTNPQEGMASSYAICKYLSSDMNSINVISTHFGEICKGDIKDANYIKFSGQKNDKGQYKFTYKAENGVSDQYIAIELLKERGYSSEIVDTALNKMAKNNNIQKID</sequence>
<dbReference type="Gene3D" id="1.10.1420.10">
    <property type="match status" value="1"/>
</dbReference>
<gene>
    <name evidence="6" type="ORF">Terrestrivirus2_195</name>
</gene>
<dbReference type="EMBL" id="MK071980">
    <property type="protein sequence ID" value="AYV75687.1"/>
    <property type="molecule type" value="Genomic_DNA"/>
</dbReference>
<dbReference type="SMART" id="SM00534">
    <property type="entry name" value="MUTSac"/>
    <property type="match status" value="1"/>
</dbReference>
<keyword evidence="3" id="KW-0238">DNA-binding</keyword>
<dbReference type="Pfam" id="PF00488">
    <property type="entry name" value="MutS_V"/>
    <property type="match status" value="1"/>
</dbReference>
<organism evidence="6">
    <name type="scientific">Terrestrivirus sp</name>
    <dbReference type="NCBI Taxonomy" id="2487775"/>
    <lineage>
        <taxon>Viruses</taxon>
        <taxon>Varidnaviria</taxon>
        <taxon>Bamfordvirae</taxon>
        <taxon>Nucleocytoviricota</taxon>
        <taxon>Megaviricetes</taxon>
        <taxon>Imitervirales</taxon>
        <taxon>Mimiviridae</taxon>
        <taxon>Klosneuvirinae</taxon>
    </lineage>
</organism>
<accession>A0A3G4ZLH7</accession>
<evidence type="ECO:0000256" key="2">
    <source>
        <dbReference type="ARBA" id="ARBA00022840"/>
    </source>
</evidence>
<protein>
    <recommendedName>
        <fullName evidence="5">DNA mismatch repair proteins mutS family domain-containing protein</fullName>
    </recommendedName>
</protein>
<proteinExistence type="predicted"/>
<keyword evidence="4" id="KW-1133">Transmembrane helix</keyword>
<dbReference type="GO" id="GO:0006298">
    <property type="term" value="P:mismatch repair"/>
    <property type="evidence" value="ECO:0007669"/>
    <property type="project" value="InterPro"/>
</dbReference>
<keyword evidence="1" id="KW-0547">Nucleotide-binding</keyword>